<feature type="region of interest" description="Disordered" evidence="2">
    <location>
        <begin position="217"/>
        <end position="249"/>
    </location>
</feature>
<feature type="compositionally biased region" description="Polar residues" evidence="2">
    <location>
        <begin position="317"/>
        <end position="328"/>
    </location>
</feature>
<evidence type="ECO:0000256" key="2">
    <source>
        <dbReference type="SAM" id="MobiDB-lite"/>
    </source>
</evidence>
<dbReference type="OrthoDB" id="5855762at2759"/>
<feature type="compositionally biased region" description="Basic and acidic residues" evidence="2">
    <location>
        <begin position="240"/>
        <end position="249"/>
    </location>
</feature>
<keyword evidence="4" id="KW-1185">Reference proteome</keyword>
<reference evidence="3 4" key="1">
    <citation type="submission" date="2020-04" db="EMBL/GenBank/DDBJ databases">
        <authorList>
            <person name="Laetsch R D."/>
            <person name="Stevens L."/>
            <person name="Kumar S."/>
            <person name="Blaxter L. M."/>
        </authorList>
    </citation>
    <scope>NUCLEOTIDE SEQUENCE [LARGE SCALE GENOMIC DNA]</scope>
</reference>
<feature type="compositionally biased region" description="Basic and acidic residues" evidence="2">
    <location>
        <begin position="573"/>
        <end position="590"/>
    </location>
</feature>
<evidence type="ECO:0000313" key="3">
    <source>
        <dbReference type="EMBL" id="CAB3407014.1"/>
    </source>
</evidence>
<evidence type="ECO:0000256" key="1">
    <source>
        <dbReference type="SAM" id="Coils"/>
    </source>
</evidence>
<organism evidence="3 4">
    <name type="scientific">Caenorhabditis bovis</name>
    <dbReference type="NCBI Taxonomy" id="2654633"/>
    <lineage>
        <taxon>Eukaryota</taxon>
        <taxon>Metazoa</taxon>
        <taxon>Ecdysozoa</taxon>
        <taxon>Nematoda</taxon>
        <taxon>Chromadorea</taxon>
        <taxon>Rhabditida</taxon>
        <taxon>Rhabditina</taxon>
        <taxon>Rhabditomorpha</taxon>
        <taxon>Rhabditoidea</taxon>
        <taxon>Rhabditidae</taxon>
        <taxon>Peloderinae</taxon>
        <taxon>Caenorhabditis</taxon>
    </lineage>
</organism>
<proteinExistence type="predicted"/>
<feature type="compositionally biased region" description="Polar residues" evidence="2">
    <location>
        <begin position="535"/>
        <end position="552"/>
    </location>
</feature>
<comment type="caution">
    <text evidence="3">The sequence shown here is derived from an EMBL/GenBank/DDBJ whole genome shotgun (WGS) entry which is preliminary data.</text>
</comment>
<accession>A0A8S1F3C6</accession>
<keyword evidence="1" id="KW-0175">Coiled coil</keyword>
<feature type="region of interest" description="Disordered" evidence="2">
    <location>
        <begin position="483"/>
        <end position="647"/>
    </location>
</feature>
<feature type="coiled-coil region" evidence="1">
    <location>
        <begin position="38"/>
        <end position="72"/>
    </location>
</feature>
<gene>
    <name evidence="3" type="ORF">CBOVIS_LOCUS9005</name>
</gene>
<feature type="region of interest" description="Disordered" evidence="2">
    <location>
        <begin position="285"/>
        <end position="338"/>
    </location>
</feature>
<dbReference type="Proteomes" id="UP000494206">
    <property type="component" value="Unassembled WGS sequence"/>
</dbReference>
<feature type="compositionally biased region" description="Basic and acidic residues" evidence="2">
    <location>
        <begin position="519"/>
        <end position="534"/>
    </location>
</feature>
<name>A0A8S1F3C6_9PELO</name>
<dbReference type="EMBL" id="CADEPM010000006">
    <property type="protein sequence ID" value="CAB3407014.1"/>
    <property type="molecule type" value="Genomic_DNA"/>
</dbReference>
<sequence length="647" mass="73813">MNDEDILYDLALETLYEENLANPAEFPKKTEEKKDKIADEIRKLLIGFRETVKSLENEVKEAKENLKNAAQAAGIVVCPNCNHHFKDRHHLLRPLNMKVFRASRCVEIEFRTVEDLNTWLYLNQLEMNSDGIPTILKKSNPEPRTETLNSLGSKMHDLVRKRKIAKEGDNNGLEKNTRKISKRPLLNEAKPLEHRSAVKIETIPPRVKKPVEKHIENKFVQPKSVNDEKRTGNRISNRAECSRDVDRKDDRRRQLCGNVDVSKYYGQRLEAGKYDDKDFKANPIESASRFQTNNKDRGETVQRFGIQRSESGRKSSEYCQQPRQCTAENSRRNQTKKPQRIENVLNSSSACNDPVPEPTRKVRRKIVFDEDPSTQPPPKLHAPIVDKAVTYKVPVKSAPAVYKVPVRRTSLNNPTYKVPVTKSVATVATTKFSTKDISEISSEKPKKLNEAISDHPDVSAEVEEDEDDMSYWLTGDVEIDSDELSCDDLDFPESASTEVSFTCGEEDEDGSDPMPTKDLNVDIKFDQHLQDETNKSSNYSHLSSPEMKTSGSDEVEELDWGYDDEELYQPSEKPNEEEKNEEQLKEHSDEGEITDDSPASSPSGVPGRQSCEENRPKSRSHHWAKSKNSFVKNNGMLKRLHFNVQSQ</sequence>
<protein>
    <submittedName>
        <fullName evidence="3">Uncharacterized protein</fullName>
    </submittedName>
</protein>
<evidence type="ECO:0000313" key="4">
    <source>
        <dbReference type="Proteomes" id="UP000494206"/>
    </source>
</evidence>
<feature type="compositionally biased region" description="Acidic residues" evidence="2">
    <location>
        <begin position="553"/>
        <end position="567"/>
    </location>
</feature>
<dbReference type="AlphaFoldDB" id="A0A8S1F3C6"/>